<proteinExistence type="predicted"/>
<evidence type="ECO:0000256" key="3">
    <source>
        <dbReference type="ARBA" id="ARBA00024190"/>
    </source>
</evidence>
<comment type="function">
    <text evidence="2">In cyliated cells, dynein axonemal particle-specific protein required for deployment of ODA to the axoneme. Interacts with outer dynein arm (ODA) subunits.</text>
</comment>
<keyword evidence="8" id="KW-1185">Reference proteome</keyword>
<evidence type="ECO:0000313" key="8">
    <source>
        <dbReference type="Proteomes" id="UP000700334"/>
    </source>
</evidence>
<comment type="caution">
    <text evidence="7">The sequence shown here is derived from an EMBL/GenBank/DDBJ whole genome shotgun (WGS) entry which is preliminary data.</text>
</comment>
<feature type="compositionally biased region" description="Low complexity" evidence="6">
    <location>
        <begin position="56"/>
        <end position="68"/>
    </location>
</feature>
<sequence>MGPAAPAPPLPRRALAGPGFQAGPGPPPAQVRPRSSAEPATVFIDLRPPEPPHQGSWESSSPRDSSSSGEEEKEEEEGEPADCLEPASPSAQGLR</sequence>
<dbReference type="Pfam" id="PF15773">
    <property type="entry name" value="DAAP1"/>
    <property type="match status" value="1"/>
</dbReference>
<dbReference type="InterPro" id="IPR031531">
    <property type="entry name" value="DNAAF8"/>
</dbReference>
<gene>
    <name evidence="7" type="ORF">J0S82_010389</name>
</gene>
<evidence type="ECO:0000256" key="6">
    <source>
        <dbReference type="SAM" id="MobiDB-lite"/>
    </source>
</evidence>
<feature type="compositionally biased region" description="Acidic residues" evidence="6">
    <location>
        <begin position="69"/>
        <end position="82"/>
    </location>
</feature>
<evidence type="ECO:0000256" key="5">
    <source>
        <dbReference type="ARBA" id="ARBA00030565"/>
    </source>
</evidence>
<feature type="compositionally biased region" description="Pro residues" evidence="6">
    <location>
        <begin position="1"/>
        <end position="11"/>
    </location>
</feature>
<evidence type="ECO:0000256" key="1">
    <source>
        <dbReference type="ARBA" id="ARBA00022490"/>
    </source>
</evidence>
<feature type="region of interest" description="Disordered" evidence="6">
    <location>
        <begin position="1"/>
        <end position="95"/>
    </location>
</feature>
<evidence type="ECO:0000256" key="2">
    <source>
        <dbReference type="ARBA" id="ARBA00024177"/>
    </source>
</evidence>
<name>A0A8J5ZUC7_GALPY</name>
<comment type="subcellular location">
    <subcellularLocation>
        <location evidence="3">Dynein axonemal particle</location>
    </subcellularLocation>
</comment>
<keyword evidence="1" id="KW-0963">Cytoplasm</keyword>
<evidence type="ECO:0000256" key="4">
    <source>
        <dbReference type="ARBA" id="ARBA00024428"/>
    </source>
</evidence>
<organism evidence="7 8">
    <name type="scientific">Galemys pyrenaicus</name>
    <name type="common">Iberian desman</name>
    <name type="synonym">Pyrenean desman</name>
    <dbReference type="NCBI Taxonomy" id="202257"/>
    <lineage>
        <taxon>Eukaryota</taxon>
        <taxon>Metazoa</taxon>
        <taxon>Chordata</taxon>
        <taxon>Craniata</taxon>
        <taxon>Vertebrata</taxon>
        <taxon>Euteleostomi</taxon>
        <taxon>Mammalia</taxon>
        <taxon>Eutheria</taxon>
        <taxon>Laurasiatheria</taxon>
        <taxon>Eulipotyphla</taxon>
        <taxon>Talpidae</taxon>
        <taxon>Galemys</taxon>
    </lineage>
</organism>
<dbReference type="GO" id="GO:0070840">
    <property type="term" value="F:dynein complex binding"/>
    <property type="evidence" value="ECO:0007669"/>
    <property type="project" value="InterPro"/>
</dbReference>
<accession>A0A8J5ZUC7</accession>
<dbReference type="EMBL" id="JAGFMF010012160">
    <property type="protein sequence ID" value="KAG8506472.1"/>
    <property type="molecule type" value="Genomic_DNA"/>
</dbReference>
<dbReference type="GO" id="GO:0120293">
    <property type="term" value="C:dynein axonemal particle"/>
    <property type="evidence" value="ECO:0007669"/>
    <property type="project" value="UniProtKB-SubCell"/>
</dbReference>
<dbReference type="Proteomes" id="UP000700334">
    <property type="component" value="Unassembled WGS sequence"/>
</dbReference>
<feature type="compositionally biased region" description="Low complexity" evidence="6">
    <location>
        <begin position="12"/>
        <end position="23"/>
    </location>
</feature>
<dbReference type="AlphaFoldDB" id="A0A8J5ZUC7"/>
<reference evidence="7" key="1">
    <citation type="journal article" date="2021" name="Evol. Appl.">
        <title>The genome of the Pyrenean desman and the effects of bottlenecks and inbreeding on the genomic landscape of an endangered species.</title>
        <authorList>
            <person name="Escoda L."/>
            <person name="Castresana J."/>
        </authorList>
    </citation>
    <scope>NUCLEOTIDE SEQUENCE</scope>
    <source>
        <strain evidence="7">IBE-C5619</strain>
    </source>
</reference>
<evidence type="ECO:0000313" key="7">
    <source>
        <dbReference type="EMBL" id="KAG8506472.1"/>
    </source>
</evidence>
<protein>
    <recommendedName>
        <fullName evidence="4">Dynein axonemal assembly factor 8</fullName>
    </recommendedName>
    <alternativeName>
        <fullName evidence="5">Dynein axonemal-associated protein 1</fullName>
    </alternativeName>
</protein>